<dbReference type="GO" id="GO:0030246">
    <property type="term" value="F:carbohydrate binding"/>
    <property type="evidence" value="ECO:0007669"/>
    <property type="project" value="TreeGrafter"/>
</dbReference>
<dbReference type="Gene3D" id="3.40.50.2300">
    <property type="match status" value="2"/>
</dbReference>
<reference evidence="7 8" key="1">
    <citation type="journal article" date="2017" name="Genome Announc.">
        <title>Draft Genome Sequence of a Sporulating and Motile Strain of Lachnotalea glycerini Isolated from Water in Quebec City, Canada.</title>
        <authorList>
            <person name="Maheux A.F."/>
            <person name="Boudreau D.K."/>
            <person name="Berube E."/>
            <person name="Boissinot M."/>
            <person name="Raymond F."/>
            <person name="Brodeur S."/>
            <person name="Corbeil J."/>
            <person name="Isabel S."/>
            <person name="Omar R.F."/>
            <person name="Bergeron M.G."/>
        </authorList>
    </citation>
    <scope>NUCLEOTIDE SEQUENCE [LARGE SCALE GENOMIC DNA]</scope>
    <source>
        <strain evidence="7 8">CCRI-19302</strain>
    </source>
</reference>
<feature type="chain" id="PRO_5038223304" evidence="4">
    <location>
        <begin position="22"/>
        <end position="404"/>
    </location>
</feature>
<dbReference type="PANTHER" id="PTHR30036:SF7">
    <property type="entry name" value="ABC TRANSPORTER PERIPLASMIC-BINDING PROTEIN YPHF"/>
    <property type="match status" value="1"/>
</dbReference>
<evidence type="ECO:0000313" key="9">
    <source>
        <dbReference type="Proteomes" id="UP000247523"/>
    </source>
</evidence>
<dbReference type="AlphaFoldDB" id="A0A255I486"/>
<protein>
    <submittedName>
        <fullName evidence="6">ABC-type sugar transport system substrate-binding protein</fullName>
    </submittedName>
    <submittedName>
        <fullName evidence="7">Sugar ABC transporter substrate-binding protein</fullName>
    </submittedName>
</protein>
<dbReference type="EMBL" id="QICS01000001">
    <property type="protein sequence ID" value="PXV95661.1"/>
    <property type="molecule type" value="Genomic_DNA"/>
</dbReference>
<gene>
    <name evidence="6" type="ORF">C8E03_101291</name>
    <name evidence="7" type="ORF">CG710_001850</name>
</gene>
<feature type="compositionally biased region" description="Polar residues" evidence="3">
    <location>
        <begin position="53"/>
        <end position="62"/>
    </location>
</feature>
<dbReference type="GO" id="GO:0030288">
    <property type="term" value="C:outer membrane-bounded periplasmic space"/>
    <property type="evidence" value="ECO:0007669"/>
    <property type="project" value="TreeGrafter"/>
</dbReference>
<reference evidence="7" key="3">
    <citation type="submission" date="2018-07" db="EMBL/GenBank/DDBJ databases">
        <authorList>
            <person name="Quirk P.G."/>
            <person name="Krulwich T.A."/>
        </authorList>
    </citation>
    <scope>NUCLEOTIDE SEQUENCE</scope>
    <source>
        <strain evidence="7">CCRI-19302</strain>
    </source>
</reference>
<feature type="region of interest" description="Disordered" evidence="3">
    <location>
        <begin position="26"/>
        <end position="63"/>
    </location>
</feature>
<comment type="caution">
    <text evidence="7">The sequence shown here is derived from an EMBL/GenBank/DDBJ whole genome shotgun (WGS) entry which is preliminary data.</text>
</comment>
<feature type="domain" description="Periplasmic binding protein" evidence="5">
    <location>
        <begin position="76"/>
        <end position="313"/>
    </location>
</feature>
<dbReference type="InterPro" id="IPR025997">
    <property type="entry name" value="SBP_2_dom"/>
</dbReference>
<evidence type="ECO:0000256" key="2">
    <source>
        <dbReference type="ARBA" id="ARBA00007639"/>
    </source>
</evidence>
<evidence type="ECO:0000313" key="8">
    <source>
        <dbReference type="Proteomes" id="UP000216411"/>
    </source>
</evidence>
<sequence>MKKIAALLLSFIMVFSLIGCGSSNTTTNDQTQKTTDTTETTDATENTTNTQQGQVWSDQSGAGETCGDENGKYTIGVIIHTTTDFLCSKYKAYTDYLGKNYGVKFNYYIIENFADETYLSAIENLCAQGVNAIITTNFSGTAVLQGLKTCEENGVYLSVGFSQIDDSIKEQVYASKYFVGGSYEADYDAGYEIITSLIDSGCTNIAAIGYEPGITCHDRRWEGMMQAFKDHPEVKKAGEYRGLEFTKAVEDFLASDNTIDGIAITLLGIEYCSEPIKSAGRDGQVKIAFCDLSENCQDSLNSGDTVCAIGGQYVDVVFPFVLLYNALEGNPLDKVEVPVNFIICKSGQEFSDYMTYLHNDGVYAWTTDEIDKVIKSKNSAATSADLLKMGSSYSIEDTIARHGE</sequence>
<feature type="compositionally biased region" description="Low complexity" evidence="3">
    <location>
        <begin position="26"/>
        <end position="52"/>
    </location>
</feature>
<keyword evidence="6" id="KW-0813">Transport</keyword>
<dbReference type="RefSeq" id="WP_094379757.1">
    <property type="nucleotide sequence ID" value="NZ_NOKA02000001.1"/>
</dbReference>
<evidence type="ECO:0000256" key="1">
    <source>
        <dbReference type="ARBA" id="ARBA00004196"/>
    </source>
</evidence>
<name>A0A255I486_9FIRM</name>
<evidence type="ECO:0000313" key="6">
    <source>
        <dbReference type="EMBL" id="PXV95661.1"/>
    </source>
</evidence>
<dbReference type="InterPro" id="IPR050555">
    <property type="entry name" value="Bact_Solute-Bind_Prot2"/>
</dbReference>
<dbReference type="Pfam" id="PF13407">
    <property type="entry name" value="Peripla_BP_4"/>
    <property type="match status" value="1"/>
</dbReference>
<comment type="subcellular location">
    <subcellularLocation>
        <location evidence="1">Cell envelope</location>
    </subcellularLocation>
</comment>
<dbReference type="SUPFAM" id="SSF53822">
    <property type="entry name" value="Periplasmic binding protein-like I"/>
    <property type="match status" value="1"/>
</dbReference>
<dbReference type="Proteomes" id="UP000216411">
    <property type="component" value="Unassembled WGS sequence"/>
</dbReference>
<proteinExistence type="inferred from homology"/>
<evidence type="ECO:0000259" key="5">
    <source>
        <dbReference type="Pfam" id="PF13407"/>
    </source>
</evidence>
<feature type="signal peptide" evidence="4">
    <location>
        <begin position="1"/>
        <end position="21"/>
    </location>
</feature>
<dbReference type="Proteomes" id="UP000247523">
    <property type="component" value="Unassembled WGS sequence"/>
</dbReference>
<reference evidence="6 9" key="2">
    <citation type="submission" date="2018-05" db="EMBL/GenBank/DDBJ databases">
        <title>Genomic Encyclopedia of Type Strains, Phase IV (KMG-IV): sequencing the most valuable type-strain genomes for metagenomic binning, comparative biology and taxonomic classification.</title>
        <authorList>
            <person name="Goeker M."/>
        </authorList>
    </citation>
    <scope>NUCLEOTIDE SEQUENCE [LARGE SCALE GENOMIC DNA]</scope>
    <source>
        <strain evidence="6 9">DSM 28816</strain>
    </source>
</reference>
<keyword evidence="6" id="KW-0762">Sugar transport</keyword>
<dbReference type="OrthoDB" id="366967at2"/>
<dbReference type="InterPro" id="IPR028082">
    <property type="entry name" value="Peripla_BP_I"/>
</dbReference>
<keyword evidence="4" id="KW-0732">Signal</keyword>
<dbReference type="EMBL" id="NOKA02000001">
    <property type="protein sequence ID" value="RDY33291.1"/>
    <property type="molecule type" value="Genomic_DNA"/>
</dbReference>
<dbReference type="PROSITE" id="PS51257">
    <property type="entry name" value="PROKAR_LIPOPROTEIN"/>
    <property type="match status" value="1"/>
</dbReference>
<comment type="similarity">
    <text evidence="2">Belongs to the bacterial solute-binding protein 2 family.</text>
</comment>
<organism evidence="7 8">
    <name type="scientific">Lachnotalea glycerini</name>
    <dbReference type="NCBI Taxonomy" id="1763509"/>
    <lineage>
        <taxon>Bacteria</taxon>
        <taxon>Bacillati</taxon>
        <taxon>Bacillota</taxon>
        <taxon>Clostridia</taxon>
        <taxon>Lachnospirales</taxon>
        <taxon>Lachnospiraceae</taxon>
        <taxon>Lachnotalea</taxon>
    </lineage>
</organism>
<dbReference type="PANTHER" id="PTHR30036">
    <property type="entry name" value="D-XYLOSE-BINDING PERIPLASMIC PROTEIN"/>
    <property type="match status" value="1"/>
</dbReference>
<accession>A0A255I486</accession>
<evidence type="ECO:0000313" key="7">
    <source>
        <dbReference type="EMBL" id="RDY33291.1"/>
    </source>
</evidence>
<keyword evidence="8" id="KW-1185">Reference proteome</keyword>
<evidence type="ECO:0000256" key="4">
    <source>
        <dbReference type="SAM" id="SignalP"/>
    </source>
</evidence>
<evidence type="ECO:0000256" key="3">
    <source>
        <dbReference type="SAM" id="MobiDB-lite"/>
    </source>
</evidence>